<gene>
    <name evidence="4" type="primary">LOC106811296</name>
</gene>
<dbReference type="PANTHER" id="PTHR46289:SF17">
    <property type="entry name" value="HAT C-TERMINAL DIMERISATION DOMAIN-CONTAINING PROTEIN"/>
    <property type="match status" value="1"/>
</dbReference>
<reference evidence="4" key="1">
    <citation type="submission" date="2025-08" db="UniProtKB">
        <authorList>
            <consortium name="RefSeq"/>
        </authorList>
    </citation>
    <scope>IDENTIFICATION</scope>
</reference>
<evidence type="ECO:0000313" key="3">
    <source>
        <dbReference type="Proteomes" id="UP000695022"/>
    </source>
</evidence>
<feature type="compositionally biased region" description="Basic and acidic residues" evidence="1">
    <location>
        <begin position="81"/>
        <end position="98"/>
    </location>
</feature>
<proteinExistence type="predicted"/>
<sequence length="745" mass="85505">MSNERYFRPASTGIGLPQSSNEFPTSECEMDIRRFLKNVSLMTLTTIKTPRKCEMDIRRFLKKRKSDDSDNNQDTPGTSEMHADPAEQRRGGHDEHAPRSNGCVHRPFVQRLRIQLDFKNKDINECARKHMFSFRHKGALQDANNFLTTVQRPELTIVSQMDRAVNKAVTQNREKLFRILSSILFCCCRDIALRGKESISGNLCDLLRFRIEAGDTGLKDHMEGTSKNARYTSVRVQNELVVLSEEVVRDNIVKAVNESNGFSIIADETADISGTEQLSIEYDLLSCRNNRMTQPPYMRNSLDSFHWRGWPLQQLQILSSTKQKNLVLTSTSSMAKATMDGCSTMAGKDNGVQDRIRNTYHKAVFVHCSSHRLNLVVNDLNSVADVRNTTGTVKSIIKFFRDSPKRRRLVPNIPLLCETRWSAKYKSIRIFSESFCDIYAQLEQLEANQHESQSTRQTANQLRCAAGTTVFFICLTIIVKYSAMLEPVTQQLQAVNMDMIGVRDHIDLLMKAFRAHWDGADRVFSEDIIREVKTMAEELGIDLTMPRRCARQVHRPNLGGSIEEYCRRTIYVPYMDSLIQSLESRFGESNTPYFHIFALHPREMEQTERGEFKHIVSSVKEMYGIDNLVEEALAWYDVQKHKPLDDNSLGMIELVKQTTLFPAVCKAILIALTLPATSCTVERSFSTLNRMKTWLRSTMSDQRLSGLCMLSVHRDKLNSQKTELINRVIDKFGRYPRRLQFLLRE</sequence>
<dbReference type="Proteomes" id="UP000695022">
    <property type="component" value="Unplaced"/>
</dbReference>
<feature type="region of interest" description="Disordered" evidence="1">
    <location>
        <begin position="64"/>
        <end position="102"/>
    </location>
</feature>
<protein>
    <submittedName>
        <fullName evidence="4">Zinc finger MYM-type protein 1-like</fullName>
    </submittedName>
</protein>
<organism evidence="3 4">
    <name type="scientific">Priapulus caudatus</name>
    <name type="common">Priapulid worm</name>
    <dbReference type="NCBI Taxonomy" id="37621"/>
    <lineage>
        <taxon>Eukaryota</taxon>
        <taxon>Metazoa</taxon>
        <taxon>Ecdysozoa</taxon>
        <taxon>Scalidophora</taxon>
        <taxon>Priapulida</taxon>
        <taxon>Priapulimorpha</taxon>
        <taxon>Priapulimorphida</taxon>
        <taxon>Priapulidae</taxon>
        <taxon>Priapulus</taxon>
    </lineage>
</organism>
<dbReference type="RefSeq" id="XP_014670353.1">
    <property type="nucleotide sequence ID" value="XM_014814867.1"/>
</dbReference>
<dbReference type="InterPro" id="IPR012337">
    <property type="entry name" value="RNaseH-like_sf"/>
</dbReference>
<keyword evidence="3" id="KW-1185">Reference proteome</keyword>
<evidence type="ECO:0000313" key="4">
    <source>
        <dbReference type="RefSeq" id="XP_014670353.1"/>
    </source>
</evidence>
<dbReference type="GeneID" id="106811296"/>
<feature type="domain" description="HAT C-terminal dimerisation" evidence="2">
    <location>
        <begin position="656"/>
        <end position="714"/>
    </location>
</feature>
<evidence type="ECO:0000259" key="2">
    <source>
        <dbReference type="Pfam" id="PF05699"/>
    </source>
</evidence>
<dbReference type="SUPFAM" id="SSF53098">
    <property type="entry name" value="Ribonuclease H-like"/>
    <property type="match status" value="1"/>
</dbReference>
<dbReference type="PANTHER" id="PTHR46289">
    <property type="entry name" value="52 KDA REPRESSOR OF THE INHIBITOR OF THE PROTEIN KINASE-LIKE PROTEIN-RELATED"/>
    <property type="match status" value="1"/>
</dbReference>
<dbReference type="InterPro" id="IPR052958">
    <property type="entry name" value="IFN-induced_PKR_regulator"/>
</dbReference>
<dbReference type="Pfam" id="PF05699">
    <property type="entry name" value="Dimer_Tnp_hAT"/>
    <property type="match status" value="1"/>
</dbReference>
<name>A0ABM1EDT2_PRICU</name>
<accession>A0ABM1EDT2</accession>
<evidence type="ECO:0000256" key="1">
    <source>
        <dbReference type="SAM" id="MobiDB-lite"/>
    </source>
</evidence>
<feature type="region of interest" description="Disordered" evidence="1">
    <location>
        <begin position="1"/>
        <end position="24"/>
    </location>
</feature>
<dbReference type="InterPro" id="IPR008906">
    <property type="entry name" value="HATC_C_dom"/>
</dbReference>